<keyword evidence="1" id="KW-0472">Membrane</keyword>
<comment type="caution">
    <text evidence="2">The sequence shown here is derived from an EMBL/GenBank/DDBJ whole genome shotgun (WGS) entry which is preliminary data.</text>
</comment>
<evidence type="ECO:0000313" key="3">
    <source>
        <dbReference type="Proteomes" id="UP001156664"/>
    </source>
</evidence>
<feature type="transmembrane region" description="Helical" evidence="1">
    <location>
        <begin position="40"/>
        <end position="60"/>
    </location>
</feature>
<proteinExistence type="predicted"/>
<dbReference type="Proteomes" id="UP001156664">
    <property type="component" value="Unassembled WGS sequence"/>
</dbReference>
<organism evidence="2 3">
    <name type="scientific">Limnobacter litoralis</name>
    <dbReference type="NCBI Taxonomy" id="481366"/>
    <lineage>
        <taxon>Bacteria</taxon>
        <taxon>Pseudomonadati</taxon>
        <taxon>Pseudomonadota</taxon>
        <taxon>Betaproteobacteria</taxon>
        <taxon>Burkholderiales</taxon>
        <taxon>Burkholderiaceae</taxon>
        <taxon>Limnobacter</taxon>
    </lineage>
</organism>
<sequence length="81" mass="8714">MQKTVRSKIPAVLSVLVTLGFFGLLIGMMTGYLHVSDSQALLLMLGSLSTGWGAVMAYWFGTTHDSGRKTELLAPIKSLAK</sequence>
<gene>
    <name evidence="2" type="ORF">GCM10007875_15860</name>
</gene>
<evidence type="ECO:0000313" key="2">
    <source>
        <dbReference type="EMBL" id="GLR26496.1"/>
    </source>
</evidence>
<keyword evidence="1" id="KW-1133">Transmembrane helix</keyword>
<feature type="transmembrane region" description="Helical" evidence="1">
    <location>
        <begin position="12"/>
        <end position="34"/>
    </location>
</feature>
<name>A0ABQ5YSU6_9BURK</name>
<dbReference type="EMBL" id="BSOJ01000015">
    <property type="protein sequence ID" value="GLR26496.1"/>
    <property type="molecule type" value="Genomic_DNA"/>
</dbReference>
<accession>A0ABQ5YSU6</accession>
<protein>
    <submittedName>
        <fullName evidence="2">Uncharacterized protein</fullName>
    </submittedName>
</protein>
<keyword evidence="3" id="KW-1185">Reference proteome</keyword>
<reference evidence="3" key="1">
    <citation type="journal article" date="2019" name="Int. J. Syst. Evol. Microbiol.">
        <title>The Global Catalogue of Microorganisms (GCM) 10K type strain sequencing project: providing services to taxonomists for standard genome sequencing and annotation.</title>
        <authorList>
            <consortium name="The Broad Institute Genomics Platform"/>
            <consortium name="The Broad Institute Genome Sequencing Center for Infectious Disease"/>
            <person name="Wu L."/>
            <person name="Ma J."/>
        </authorList>
    </citation>
    <scope>NUCLEOTIDE SEQUENCE [LARGE SCALE GENOMIC DNA]</scope>
    <source>
        <strain evidence="3">NBRC 105857</strain>
    </source>
</reference>
<evidence type="ECO:0000256" key="1">
    <source>
        <dbReference type="SAM" id="Phobius"/>
    </source>
</evidence>
<keyword evidence="1" id="KW-0812">Transmembrane</keyword>